<dbReference type="PANTHER" id="PTHR24171:SF9">
    <property type="entry name" value="ANKYRIN REPEAT DOMAIN-CONTAINING PROTEIN 39"/>
    <property type="match status" value="1"/>
</dbReference>
<feature type="transmembrane region" description="Helical" evidence="4">
    <location>
        <begin position="6"/>
        <end position="28"/>
    </location>
</feature>
<evidence type="ECO:0008006" key="7">
    <source>
        <dbReference type="Google" id="ProtNLM"/>
    </source>
</evidence>
<keyword evidence="4" id="KW-0812">Transmembrane</keyword>
<dbReference type="Pfam" id="PF12796">
    <property type="entry name" value="Ank_2"/>
    <property type="match status" value="2"/>
</dbReference>
<dbReference type="OrthoDB" id="19014at2759"/>
<feature type="repeat" description="ANK" evidence="3">
    <location>
        <begin position="159"/>
        <end position="191"/>
    </location>
</feature>
<keyword evidence="1" id="KW-0677">Repeat</keyword>
<evidence type="ECO:0000256" key="2">
    <source>
        <dbReference type="ARBA" id="ARBA00023043"/>
    </source>
</evidence>
<dbReference type="EMBL" id="CAJHUC010001738">
    <property type="protein sequence ID" value="CAD7702193.1"/>
    <property type="molecule type" value="Genomic_DNA"/>
</dbReference>
<dbReference type="InterPro" id="IPR002110">
    <property type="entry name" value="Ankyrin_rpt"/>
</dbReference>
<comment type="caution">
    <text evidence="5">The sequence shown here is derived from an EMBL/GenBank/DDBJ whole genome shotgun (WGS) entry which is preliminary data.</text>
</comment>
<dbReference type="PROSITE" id="PS50088">
    <property type="entry name" value="ANK_REPEAT"/>
    <property type="match status" value="3"/>
</dbReference>
<feature type="repeat" description="ANK" evidence="3">
    <location>
        <begin position="228"/>
        <end position="260"/>
    </location>
</feature>
<dbReference type="PANTHER" id="PTHR24171">
    <property type="entry name" value="ANKYRIN REPEAT DOMAIN-CONTAINING PROTEIN 39-RELATED"/>
    <property type="match status" value="1"/>
</dbReference>
<protein>
    <recommendedName>
        <fullName evidence="7">Ankyrin repeat domain-containing protein</fullName>
    </recommendedName>
</protein>
<dbReference type="SUPFAM" id="SSF48403">
    <property type="entry name" value="Ankyrin repeat"/>
    <property type="match status" value="1"/>
</dbReference>
<keyword evidence="4" id="KW-0472">Membrane</keyword>
<keyword evidence="6" id="KW-1185">Reference proteome</keyword>
<dbReference type="PRINTS" id="PR01415">
    <property type="entry name" value="ANKYRIN"/>
</dbReference>
<organism evidence="5 6">
    <name type="scientific">Ostreobium quekettii</name>
    <dbReference type="NCBI Taxonomy" id="121088"/>
    <lineage>
        <taxon>Eukaryota</taxon>
        <taxon>Viridiplantae</taxon>
        <taxon>Chlorophyta</taxon>
        <taxon>core chlorophytes</taxon>
        <taxon>Ulvophyceae</taxon>
        <taxon>TCBD clade</taxon>
        <taxon>Bryopsidales</taxon>
        <taxon>Ostreobineae</taxon>
        <taxon>Ostreobiaceae</taxon>
        <taxon>Ostreobium</taxon>
    </lineage>
</organism>
<dbReference type="Gene3D" id="1.25.40.20">
    <property type="entry name" value="Ankyrin repeat-containing domain"/>
    <property type="match status" value="3"/>
</dbReference>
<dbReference type="PROSITE" id="PS51257">
    <property type="entry name" value="PROKAR_LIPOPROTEIN"/>
    <property type="match status" value="1"/>
</dbReference>
<dbReference type="PROSITE" id="PS50297">
    <property type="entry name" value="ANK_REP_REGION"/>
    <property type="match status" value="3"/>
</dbReference>
<dbReference type="SMART" id="SM00248">
    <property type="entry name" value="ANK"/>
    <property type="match status" value="5"/>
</dbReference>
<sequence>MWRGRTGLWGWGLYCVAVAWIVIIAGCVSEALDTREGRQTLAEGRFAPRKLLQTDADWDMWAAALLNDTDDFFAALEDGADVNVSLGFEGACPCTALILSSDAGNLQIVQALISADADLDAATAKGAATAIFAASQKGRSAIVDVLIAAGADVEKARSTGATPLMVAAENAHAGVVGALLRGGADAGAADGVGQTALHLASMKIGEASREIAEALIDAGANIEARDADMWTPLIWAAHFGNVGTFSVLLERGADPAVKDASGGGLEDHICQCPLVPETATGLVCPEGGCDSGAADAIAEMLRS</sequence>
<reference evidence="5" key="1">
    <citation type="submission" date="2020-12" db="EMBL/GenBank/DDBJ databases">
        <authorList>
            <person name="Iha C."/>
        </authorList>
    </citation>
    <scope>NUCLEOTIDE SEQUENCE</scope>
</reference>
<dbReference type="AlphaFoldDB" id="A0A8S1J8G6"/>
<evidence type="ECO:0000256" key="1">
    <source>
        <dbReference type="ARBA" id="ARBA00022737"/>
    </source>
</evidence>
<evidence type="ECO:0000313" key="5">
    <source>
        <dbReference type="EMBL" id="CAD7702193.1"/>
    </source>
</evidence>
<name>A0A8S1J8G6_9CHLO</name>
<keyword evidence="2 3" id="KW-0040">ANK repeat</keyword>
<evidence type="ECO:0000256" key="4">
    <source>
        <dbReference type="SAM" id="Phobius"/>
    </source>
</evidence>
<accession>A0A8S1J8G6</accession>
<keyword evidence="4" id="KW-1133">Transmembrane helix</keyword>
<gene>
    <name evidence="5" type="ORF">OSTQU699_LOCUS7550</name>
</gene>
<proteinExistence type="predicted"/>
<dbReference type="Proteomes" id="UP000708148">
    <property type="component" value="Unassembled WGS sequence"/>
</dbReference>
<dbReference type="InterPro" id="IPR036770">
    <property type="entry name" value="Ankyrin_rpt-contain_sf"/>
</dbReference>
<evidence type="ECO:0000256" key="3">
    <source>
        <dbReference type="PROSITE-ProRule" id="PRU00023"/>
    </source>
</evidence>
<feature type="repeat" description="ANK" evidence="3">
    <location>
        <begin position="192"/>
        <end position="227"/>
    </location>
</feature>
<evidence type="ECO:0000313" key="6">
    <source>
        <dbReference type="Proteomes" id="UP000708148"/>
    </source>
</evidence>